<dbReference type="InterPro" id="IPR020056">
    <property type="entry name" value="Rbsml_bL25/Gln-tRNA_synth_N"/>
</dbReference>
<feature type="domain" description="Glutaminyl-tRNA synthetase class Ib non-specific RNA-binding" evidence="15">
    <location>
        <begin position="3"/>
        <end position="122"/>
    </location>
</feature>
<evidence type="ECO:0000256" key="6">
    <source>
        <dbReference type="ARBA" id="ARBA00022917"/>
    </source>
</evidence>
<feature type="domain" description="Glutamyl/glutaminyl-tRNA synthetase class Ib catalytic" evidence="12">
    <location>
        <begin position="383"/>
        <end position="564"/>
    </location>
</feature>
<evidence type="ECO:0000313" key="18">
    <source>
        <dbReference type="Proteomes" id="UP000225706"/>
    </source>
</evidence>
<feature type="domain" description="Glutamyl/glutaminyl-tRNA synthetase class Ib anti-codon binding" evidence="13">
    <location>
        <begin position="567"/>
        <end position="665"/>
    </location>
</feature>
<feature type="domain" description="Glutaminyl-tRNA synthetase class Ib non-specific RNA-binding" evidence="14">
    <location>
        <begin position="125"/>
        <end position="188"/>
    </location>
</feature>
<sequence>MDKAALFQSIGLSEQKAQETLKNDALSKRLESIITLVKEKSADGIEKPTGVLMYSLASSSIKDDAQIKFVSNYIANKKLASAIQLTAAVDFMKANPVLPVDVTAFEKSCGIGVNITPDQIEDCEAKPSKEGKVAKESHPAAAEVSVNGDAGDDETSSLFGEASKFHKPGENYLTPAYVVTPKTMTLLKEHLERTGGRASVQTRFPPEPNGILHIGHAKAINFNFGYARAHNGVCYLRYDDTNPEKEEEKFFTGILDMVRWLGFEPWKITHASDNFGKLYDFAVDLIKRGQAYVCHQQYEEIKGHNPPPSPWRDRPIEESLRLFEVEELIKKHKDELLKKRYKFNVGMIMGKAREKLKWADGKAVKAEIDMQILDLLGPKTEADMQASKTKDMRKGKIDEGAATLRMRTTLEDGKMDPVAYRIKFTPHHRTGDEWCIYPTYDFTHCLCDSVEDISHSLCTKEFQSRRSSYYWLCNALDIYCPVQWEYGRLNLSYTVVSKRKIAKLISSGIVRDWDDPRLFTLTALRRRGFPPGAINKFCGKVGVTMAQTVTDPLLLESCVRDELNVTAPRVMAVLEPLKVTIQNVDKQVKLSVPNFPQDPSKGNHEISFGKTIFIEQTDFKEMSEKGFRRLTPDQSVGLKYAGMVITLHKVVKDSSGKVTELVVNCESTETAPKPKAFIHWVSSPLKCEVRLYERLFKHKNPEDPAEVPGGFITDCNKDSLTVIPEALVEQTVKQAAVYDKFQFERIGFFSVDPDSCKSKLVFNRTISLKEDPGKL</sequence>
<dbReference type="STRING" id="50429.A0A2B4RHS6"/>
<name>A0A2B4RHS6_STYPI</name>
<evidence type="ECO:0000256" key="2">
    <source>
        <dbReference type="ARBA" id="ARBA00012836"/>
    </source>
</evidence>
<dbReference type="GO" id="GO:0005829">
    <property type="term" value="C:cytosol"/>
    <property type="evidence" value="ECO:0007669"/>
    <property type="project" value="TreeGrafter"/>
</dbReference>
<dbReference type="PROSITE" id="PS00178">
    <property type="entry name" value="AA_TRNA_LIGASE_I"/>
    <property type="match status" value="1"/>
</dbReference>
<dbReference type="FunFam" id="1.10.1160.10:FF:000001">
    <property type="entry name" value="Glutamine--tRNA ligase"/>
    <property type="match status" value="1"/>
</dbReference>
<dbReference type="Gene3D" id="2.40.240.10">
    <property type="entry name" value="Ribosomal Protein L25, Chain P"/>
    <property type="match status" value="2"/>
</dbReference>
<dbReference type="InterPro" id="IPR049437">
    <property type="entry name" value="tRNA-synt_1c_C2"/>
</dbReference>
<keyword evidence="4 10" id="KW-0547">Nucleotide-binding</keyword>
<accession>A0A2B4RHS6</accession>
<dbReference type="InterPro" id="IPR050132">
    <property type="entry name" value="Gln/Glu-tRNA_Ligase"/>
</dbReference>
<comment type="caution">
    <text evidence="17">The sequence shown here is derived from an EMBL/GenBank/DDBJ whole genome shotgun (WGS) entry which is preliminary data.</text>
</comment>
<dbReference type="Pfam" id="PF20974">
    <property type="entry name" value="tRNA-synt_1c_C2"/>
    <property type="match status" value="1"/>
</dbReference>
<dbReference type="AlphaFoldDB" id="A0A2B4RHS6"/>
<keyword evidence="6 10" id="KW-0648">Protein biosynthesis</keyword>
<evidence type="ECO:0000256" key="10">
    <source>
        <dbReference type="RuleBase" id="RU363037"/>
    </source>
</evidence>
<dbReference type="FunFam" id="2.40.240.10:FF:000008">
    <property type="entry name" value="probable glutamine--tRNA ligase"/>
    <property type="match status" value="1"/>
</dbReference>
<reference evidence="18" key="1">
    <citation type="journal article" date="2017" name="bioRxiv">
        <title>Comparative analysis of the genomes of Stylophora pistillata and Acropora digitifera provides evidence for extensive differences between species of corals.</title>
        <authorList>
            <person name="Voolstra C.R."/>
            <person name="Li Y."/>
            <person name="Liew Y.J."/>
            <person name="Baumgarten S."/>
            <person name="Zoccola D."/>
            <person name="Flot J.-F."/>
            <person name="Tambutte S."/>
            <person name="Allemand D."/>
            <person name="Aranda M."/>
        </authorList>
    </citation>
    <scope>NUCLEOTIDE SEQUENCE [LARGE SCALE GENOMIC DNA]</scope>
</reference>
<feature type="domain" description="tRNA synthetases class I (E and Q) anti-codon binding" evidence="16">
    <location>
        <begin position="677"/>
        <end position="752"/>
    </location>
</feature>
<evidence type="ECO:0000256" key="3">
    <source>
        <dbReference type="ARBA" id="ARBA00022598"/>
    </source>
</evidence>
<evidence type="ECO:0000256" key="11">
    <source>
        <dbReference type="SAM" id="MobiDB-lite"/>
    </source>
</evidence>
<evidence type="ECO:0000256" key="5">
    <source>
        <dbReference type="ARBA" id="ARBA00022840"/>
    </source>
</evidence>
<dbReference type="GO" id="GO:0004819">
    <property type="term" value="F:glutamine-tRNA ligase activity"/>
    <property type="evidence" value="ECO:0007669"/>
    <property type="project" value="UniProtKB-EC"/>
</dbReference>
<dbReference type="EC" id="6.1.1.18" evidence="2"/>
<proteinExistence type="inferred from homology"/>
<evidence type="ECO:0000259" key="15">
    <source>
        <dbReference type="Pfam" id="PF04558"/>
    </source>
</evidence>
<dbReference type="SUPFAM" id="SSF50715">
    <property type="entry name" value="Ribosomal protein L25-like"/>
    <property type="match status" value="1"/>
</dbReference>
<comment type="similarity">
    <text evidence="1 10">Belongs to the class-I aminoacyl-tRNA synthetase family.</text>
</comment>
<dbReference type="InterPro" id="IPR014729">
    <property type="entry name" value="Rossmann-like_a/b/a_fold"/>
</dbReference>
<dbReference type="FunFam" id="1.10.8.1290:FF:000002">
    <property type="entry name" value="Glutamine--tRNA ligase cytoplasmic"/>
    <property type="match status" value="1"/>
</dbReference>
<organism evidence="17 18">
    <name type="scientific">Stylophora pistillata</name>
    <name type="common">Smooth cauliflower coral</name>
    <dbReference type="NCBI Taxonomy" id="50429"/>
    <lineage>
        <taxon>Eukaryota</taxon>
        <taxon>Metazoa</taxon>
        <taxon>Cnidaria</taxon>
        <taxon>Anthozoa</taxon>
        <taxon>Hexacorallia</taxon>
        <taxon>Scleractinia</taxon>
        <taxon>Astrocoeniina</taxon>
        <taxon>Pocilloporidae</taxon>
        <taxon>Stylophora</taxon>
    </lineage>
</organism>
<keyword evidence="18" id="KW-1185">Reference proteome</keyword>
<evidence type="ECO:0000259" key="12">
    <source>
        <dbReference type="Pfam" id="PF00749"/>
    </source>
</evidence>
<evidence type="ECO:0000256" key="1">
    <source>
        <dbReference type="ARBA" id="ARBA00005594"/>
    </source>
</evidence>
<dbReference type="FunFam" id="3.40.50.620:FF:000037">
    <property type="entry name" value="Glutamine--tRNA ligase cytoplasmic"/>
    <property type="match status" value="1"/>
</dbReference>
<dbReference type="Pfam" id="PF04558">
    <property type="entry name" value="tRNA_synt_1c_R1"/>
    <property type="match status" value="1"/>
</dbReference>
<dbReference type="InterPro" id="IPR011035">
    <property type="entry name" value="Ribosomal_bL25/Gln-tRNA_synth"/>
</dbReference>
<dbReference type="PRINTS" id="PR00987">
    <property type="entry name" value="TRNASYNTHGLU"/>
</dbReference>
<dbReference type="InterPro" id="IPR000924">
    <property type="entry name" value="Glu/Gln-tRNA-synth"/>
</dbReference>
<dbReference type="Pfam" id="PF00749">
    <property type="entry name" value="tRNA-synt_1c"/>
    <property type="match status" value="2"/>
</dbReference>
<evidence type="ECO:0000256" key="8">
    <source>
        <dbReference type="ARBA" id="ARBA00030466"/>
    </source>
</evidence>
<dbReference type="GO" id="GO:0005524">
    <property type="term" value="F:ATP binding"/>
    <property type="evidence" value="ECO:0007669"/>
    <property type="project" value="UniProtKB-KW"/>
</dbReference>
<dbReference type="Gene3D" id="1.10.8.1290">
    <property type="entry name" value="Glutaminyl-tRNA synthetase, non-specific RNA binding region part 1, domain 1"/>
    <property type="match status" value="1"/>
</dbReference>
<dbReference type="Pfam" id="PF03950">
    <property type="entry name" value="tRNA-synt_1c_C"/>
    <property type="match status" value="1"/>
</dbReference>
<dbReference type="FunFam" id="2.40.240.10:FF:000006">
    <property type="entry name" value="Putative glutamine--tRNA ligase"/>
    <property type="match status" value="1"/>
</dbReference>
<dbReference type="InterPro" id="IPR007638">
    <property type="entry name" value="Gln-tRNA-synth_Ib_RNA-bd_2"/>
</dbReference>
<feature type="domain" description="Glutamyl/glutaminyl-tRNA synthetase class Ib catalytic" evidence="12">
    <location>
        <begin position="200"/>
        <end position="333"/>
    </location>
</feature>
<dbReference type="InterPro" id="IPR007639">
    <property type="entry name" value="Gln-tRNA-synth_Ib_RNA-bd_N"/>
</dbReference>
<evidence type="ECO:0000259" key="13">
    <source>
        <dbReference type="Pfam" id="PF03950"/>
    </source>
</evidence>
<keyword evidence="7 10" id="KW-0030">Aminoacyl-tRNA synthetase</keyword>
<dbReference type="InterPro" id="IPR001412">
    <property type="entry name" value="aa-tRNA-synth_I_CS"/>
</dbReference>
<evidence type="ECO:0000259" key="14">
    <source>
        <dbReference type="Pfam" id="PF04557"/>
    </source>
</evidence>
<dbReference type="GO" id="GO:0017101">
    <property type="term" value="C:aminoacyl-tRNA synthetase multienzyme complex"/>
    <property type="evidence" value="ECO:0007669"/>
    <property type="project" value="TreeGrafter"/>
</dbReference>
<dbReference type="PANTHER" id="PTHR43097:SF4">
    <property type="entry name" value="GLUTAMINE--TRNA LIGASE"/>
    <property type="match status" value="1"/>
</dbReference>
<evidence type="ECO:0000313" key="17">
    <source>
        <dbReference type="EMBL" id="PFX16030.1"/>
    </source>
</evidence>
<keyword evidence="3 10" id="KW-0436">Ligase</keyword>
<dbReference type="InterPro" id="IPR042558">
    <property type="entry name" value="Gln-tRNA-synth_Ib_RNA-bd_N_1"/>
</dbReference>
<dbReference type="Proteomes" id="UP000225706">
    <property type="component" value="Unassembled WGS sequence"/>
</dbReference>
<dbReference type="PANTHER" id="PTHR43097">
    <property type="entry name" value="GLUTAMINE-TRNA LIGASE"/>
    <property type="match status" value="1"/>
</dbReference>
<dbReference type="InterPro" id="IPR020059">
    <property type="entry name" value="Glu/Gln-tRNA-synth_Ib_codon-bd"/>
</dbReference>
<evidence type="ECO:0000256" key="7">
    <source>
        <dbReference type="ARBA" id="ARBA00023146"/>
    </source>
</evidence>
<keyword evidence="5 10" id="KW-0067">ATP-binding</keyword>
<gene>
    <name evidence="17" type="primary">QARS</name>
    <name evidence="17" type="ORF">AWC38_SpisGene19722</name>
</gene>
<feature type="region of interest" description="Disordered" evidence="11">
    <location>
        <begin position="130"/>
        <end position="153"/>
    </location>
</feature>
<dbReference type="GO" id="GO:0006425">
    <property type="term" value="P:glutaminyl-tRNA aminoacylation"/>
    <property type="evidence" value="ECO:0007669"/>
    <property type="project" value="InterPro"/>
</dbReference>
<dbReference type="Gene3D" id="3.40.50.620">
    <property type="entry name" value="HUPs"/>
    <property type="match status" value="2"/>
</dbReference>
<dbReference type="SUPFAM" id="SSF52374">
    <property type="entry name" value="Nucleotidylyl transferase"/>
    <property type="match status" value="1"/>
</dbReference>
<evidence type="ECO:0000259" key="16">
    <source>
        <dbReference type="Pfam" id="PF20974"/>
    </source>
</evidence>
<evidence type="ECO:0000256" key="9">
    <source>
        <dbReference type="ARBA" id="ARBA00048270"/>
    </source>
</evidence>
<protein>
    <recommendedName>
        <fullName evidence="2">glutamine--tRNA ligase</fullName>
        <ecNumber evidence="2">6.1.1.18</ecNumber>
    </recommendedName>
    <alternativeName>
        <fullName evidence="8">Glutaminyl-tRNA synthetase</fullName>
    </alternativeName>
</protein>
<dbReference type="OrthoDB" id="10250478at2759"/>
<dbReference type="Pfam" id="PF04557">
    <property type="entry name" value="tRNA_synt_1c_R2"/>
    <property type="match status" value="1"/>
</dbReference>
<dbReference type="CDD" id="cd00807">
    <property type="entry name" value="GlnRS_core"/>
    <property type="match status" value="1"/>
</dbReference>
<comment type="catalytic activity">
    <reaction evidence="9">
        <text>tRNA(Gln) + L-glutamine + ATP = L-glutaminyl-tRNA(Gln) + AMP + diphosphate</text>
        <dbReference type="Rhea" id="RHEA:20121"/>
        <dbReference type="Rhea" id="RHEA-COMP:9662"/>
        <dbReference type="Rhea" id="RHEA-COMP:9681"/>
        <dbReference type="ChEBI" id="CHEBI:30616"/>
        <dbReference type="ChEBI" id="CHEBI:33019"/>
        <dbReference type="ChEBI" id="CHEBI:58359"/>
        <dbReference type="ChEBI" id="CHEBI:78442"/>
        <dbReference type="ChEBI" id="CHEBI:78521"/>
        <dbReference type="ChEBI" id="CHEBI:456215"/>
        <dbReference type="EC" id="6.1.1.18"/>
    </reaction>
</comment>
<dbReference type="EMBL" id="LSMT01000583">
    <property type="protein sequence ID" value="PFX16030.1"/>
    <property type="molecule type" value="Genomic_DNA"/>
</dbReference>
<dbReference type="InterPro" id="IPR020058">
    <property type="entry name" value="Glu/Gln-tRNA-synth_Ib_cat-dom"/>
</dbReference>
<evidence type="ECO:0000256" key="4">
    <source>
        <dbReference type="ARBA" id="ARBA00022741"/>
    </source>
</evidence>